<feature type="region of interest" description="Disordered" evidence="1">
    <location>
        <begin position="46"/>
        <end position="101"/>
    </location>
</feature>
<reference evidence="2" key="2">
    <citation type="submission" date="2023-05" db="EMBL/GenBank/DDBJ databases">
        <authorList>
            <consortium name="Lawrence Berkeley National Laboratory"/>
            <person name="Steindorff A."/>
            <person name="Hensen N."/>
            <person name="Bonometti L."/>
            <person name="Westerberg I."/>
            <person name="Brannstrom I.O."/>
            <person name="Guillou S."/>
            <person name="Cros-Aarteil S."/>
            <person name="Calhoun S."/>
            <person name="Haridas S."/>
            <person name="Kuo A."/>
            <person name="Mondo S."/>
            <person name="Pangilinan J."/>
            <person name="Riley R."/>
            <person name="Labutti K."/>
            <person name="Andreopoulos B."/>
            <person name="Lipzen A."/>
            <person name="Chen C."/>
            <person name="Yanf M."/>
            <person name="Daum C."/>
            <person name="Ng V."/>
            <person name="Clum A."/>
            <person name="Ohm R."/>
            <person name="Martin F."/>
            <person name="Silar P."/>
            <person name="Natvig D."/>
            <person name="Lalanne C."/>
            <person name="Gautier V."/>
            <person name="Ament-Velasquez S.L."/>
            <person name="Kruys A."/>
            <person name="Hutchinson M.I."/>
            <person name="Powell A.J."/>
            <person name="Barry K."/>
            <person name="Miller A.N."/>
            <person name="Grigoriev I.V."/>
            <person name="Debuchy R."/>
            <person name="Gladieux P."/>
            <person name="Thoren M.H."/>
            <person name="Johannesson H."/>
        </authorList>
    </citation>
    <scope>NUCLEOTIDE SEQUENCE</scope>
    <source>
        <strain evidence="2">CBS 315.58</strain>
    </source>
</reference>
<reference evidence="2" key="1">
    <citation type="journal article" date="2023" name="Mol. Phylogenet. Evol.">
        <title>Genome-scale phylogeny and comparative genomics of the fungal order Sordariales.</title>
        <authorList>
            <person name="Hensen N."/>
            <person name="Bonometti L."/>
            <person name="Westerberg I."/>
            <person name="Brannstrom I.O."/>
            <person name="Guillou S."/>
            <person name="Cros-Aarteil S."/>
            <person name="Calhoun S."/>
            <person name="Haridas S."/>
            <person name="Kuo A."/>
            <person name="Mondo S."/>
            <person name="Pangilinan J."/>
            <person name="Riley R."/>
            <person name="LaButti K."/>
            <person name="Andreopoulos B."/>
            <person name="Lipzen A."/>
            <person name="Chen C."/>
            <person name="Yan M."/>
            <person name="Daum C."/>
            <person name="Ng V."/>
            <person name="Clum A."/>
            <person name="Steindorff A."/>
            <person name="Ohm R.A."/>
            <person name="Martin F."/>
            <person name="Silar P."/>
            <person name="Natvig D.O."/>
            <person name="Lalanne C."/>
            <person name="Gautier V."/>
            <person name="Ament-Velasquez S.L."/>
            <person name="Kruys A."/>
            <person name="Hutchinson M.I."/>
            <person name="Powell A.J."/>
            <person name="Barry K."/>
            <person name="Miller A.N."/>
            <person name="Grigoriev I.V."/>
            <person name="Debuchy R."/>
            <person name="Gladieux P."/>
            <person name="Hiltunen Thoren M."/>
            <person name="Johannesson H."/>
        </authorList>
    </citation>
    <scope>NUCLEOTIDE SEQUENCE</scope>
    <source>
        <strain evidence="2">CBS 315.58</strain>
    </source>
</reference>
<dbReference type="AlphaFoldDB" id="A0AAN6XUZ1"/>
<accession>A0AAN6XUZ1</accession>
<proteinExistence type="predicted"/>
<gene>
    <name evidence="2" type="ORF">QBC40DRAFT_292249</name>
</gene>
<evidence type="ECO:0000313" key="2">
    <source>
        <dbReference type="EMBL" id="KAK4205052.1"/>
    </source>
</evidence>
<sequence length="236" mass="26303">MVNTIGITTSPFKTTRAGNQHSGHGQRNQYINDVGFRQHHAYISGYATGQPDPYREANPVGQGYASGHTTGQANPYREANSFGQGHLHVPEHPNSHGSQYGHRHQVQAPEQATYRGGQAHEMLLLPQRIGPDRQLRLALSGLRFWHITTTAISPVQCHPPHHSQEWSQLRQHSNHQGMPLCRGSGPDHLALGARVNLILSRVPSTQLAAPLWTSHSSTHCFHFIKLQPLRRRQLPS</sequence>
<protein>
    <submittedName>
        <fullName evidence="2">Uncharacterized protein</fullName>
    </submittedName>
</protein>
<evidence type="ECO:0000313" key="3">
    <source>
        <dbReference type="Proteomes" id="UP001303160"/>
    </source>
</evidence>
<dbReference type="EMBL" id="MU863878">
    <property type="protein sequence ID" value="KAK4205052.1"/>
    <property type="molecule type" value="Genomic_DNA"/>
</dbReference>
<name>A0AAN6XUZ1_9PEZI</name>
<feature type="region of interest" description="Disordered" evidence="1">
    <location>
        <begin position="1"/>
        <end position="28"/>
    </location>
</feature>
<evidence type="ECO:0000256" key="1">
    <source>
        <dbReference type="SAM" id="MobiDB-lite"/>
    </source>
</evidence>
<comment type="caution">
    <text evidence="2">The sequence shown here is derived from an EMBL/GenBank/DDBJ whole genome shotgun (WGS) entry which is preliminary data.</text>
</comment>
<dbReference type="Proteomes" id="UP001303160">
    <property type="component" value="Unassembled WGS sequence"/>
</dbReference>
<organism evidence="2 3">
    <name type="scientific">Triangularia verruculosa</name>
    <dbReference type="NCBI Taxonomy" id="2587418"/>
    <lineage>
        <taxon>Eukaryota</taxon>
        <taxon>Fungi</taxon>
        <taxon>Dikarya</taxon>
        <taxon>Ascomycota</taxon>
        <taxon>Pezizomycotina</taxon>
        <taxon>Sordariomycetes</taxon>
        <taxon>Sordariomycetidae</taxon>
        <taxon>Sordariales</taxon>
        <taxon>Podosporaceae</taxon>
        <taxon>Triangularia</taxon>
    </lineage>
</organism>
<keyword evidence="3" id="KW-1185">Reference proteome</keyword>